<name>A0A8K0P881_LADFU</name>
<accession>A0A8K0P881</accession>
<comment type="caution">
    <text evidence="1">The sequence shown here is derived from an EMBL/GenBank/DDBJ whole genome shotgun (WGS) entry which is preliminary data.</text>
</comment>
<sequence>MSSECEAEKTSSLEKLMAWQVEDVEKHTIILFKNIFMGGINSLESKRSYFNAETHLFLIIRINGKEYPLSWLSFSRAARSSRASENSPSSIPSPTVDESSLGIHQVELVVQASPSLGDGSSIAQHAHGTLNLGQITTWNHGRWLVVDADLETGGTPVHELDGALGLDGSDGSIHVLGHHVASVQHATGHVLAVTRIAFHHLVGGLEACVGDLGYRQLLVISLLGGNHGGVGDQREVDAGVGNQVGLEFREIDVQGAVEPKGGGDG</sequence>
<dbReference type="AlphaFoldDB" id="A0A8K0P881"/>
<dbReference type="Proteomes" id="UP000792457">
    <property type="component" value="Unassembled WGS sequence"/>
</dbReference>
<evidence type="ECO:0000313" key="1">
    <source>
        <dbReference type="EMBL" id="KAG8234349.1"/>
    </source>
</evidence>
<organism evidence="1 2">
    <name type="scientific">Ladona fulva</name>
    <name type="common">Scarce chaser dragonfly</name>
    <name type="synonym">Libellula fulva</name>
    <dbReference type="NCBI Taxonomy" id="123851"/>
    <lineage>
        <taxon>Eukaryota</taxon>
        <taxon>Metazoa</taxon>
        <taxon>Ecdysozoa</taxon>
        <taxon>Arthropoda</taxon>
        <taxon>Hexapoda</taxon>
        <taxon>Insecta</taxon>
        <taxon>Pterygota</taxon>
        <taxon>Palaeoptera</taxon>
        <taxon>Odonata</taxon>
        <taxon>Epiprocta</taxon>
        <taxon>Anisoptera</taxon>
        <taxon>Libelluloidea</taxon>
        <taxon>Libellulidae</taxon>
        <taxon>Ladona</taxon>
    </lineage>
</organism>
<dbReference type="EMBL" id="KZ308799">
    <property type="protein sequence ID" value="KAG8234349.1"/>
    <property type="molecule type" value="Genomic_DNA"/>
</dbReference>
<dbReference type="OrthoDB" id="69641at2759"/>
<proteinExistence type="predicted"/>
<reference evidence="1" key="2">
    <citation type="submission" date="2017-10" db="EMBL/GenBank/DDBJ databases">
        <title>Ladona fulva Genome sequencing and assembly.</title>
        <authorList>
            <person name="Murali S."/>
            <person name="Richards S."/>
            <person name="Bandaranaike D."/>
            <person name="Bellair M."/>
            <person name="Blankenburg K."/>
            <person name="Chao H."/>
            <person name="Dinh H."/>
            <person name="Doddapaneni H."/>
            <person name="Dugan-Rocha S."/>
            <person name="Elkadiri S."/>
            <person name="Gnanaolivu R."/>
            <person name="Hernandez B."/>
            <person name="Skinner E."/>
            <person name="Javaid M."/>
            <person name="Lee S."/>
            <person name="Li M."/>
            <person name="Ming W."/>
            <person name="Munidasa M."/>
            <person name="Muniz J."/>
            <person name="Nguyen L."/>
            <person name="Hughes D."/>
            <person name="Osuji N."/>
            <person name="Pu L.-L."/>
            <person name="Puazo M."/>
            <person name="Qu C."/>
            <person name="Quiroz J."/>
            <person name="Raj R."/>
            <person name="Weissenberger G."/>
            <person name="Xin Y."/>
            <person name="Zou X."/>
            <person name="Han Y."/>
            <person name="Worley K."/>
            <person name="Muzny D."/>
            <person name="Gibbs R."/>
        </authorList>
    </citation>
    <scope>NUCLEOTIDE SEQUENCE</scope>
    <source>
        <strain evidence="1">Sampled in the wild</strain>
    </source>
</reference>
<reference evidence="1" key="1">
    <citation type="submission" date="2013-04" db="EMBL/GenBank/DDBJ databases">
        <authorList>
            <person name="Qu J."/>
            <person name="Murali S.C."/>
            <person name="Bandaranaike D."/>
            <person name="Bellair M."/>
            <person name="Blankenburg K."/>
            <person name="Chao H."/>
            <person name="Dinh H."/>
            <person name="Doddapaneni H."/>
            <person name="Downs B."/>
            <person name="Dugan-Rocha S."/>
            <person name="Elkadiri S."/>
            <person name="Gnanaolivu R.D."/>
            <person name="Hernandez B."/>
            <person name="Javaid M."/>
            <person name="Jayaseelan J.C."/>
            <person name="Lee S."/>
            <person name="Li M."/>
            <person name="Ming W."/>
            <person name="Munidasa M."/>
            <person name="Muniz J."/>
            <person name="Nguyen L."/>
            <person name="Ongeri F."/>
            <person name="Osuji N."/>
            <person name="Pu L.-L."/>
            <person name="Puazo M."/>
            <person name="Qu C."/>
            <person name="Quiroz J."/>
            <person name="Raj R."/>
            <person name="Weissenberger G."/>
            <person name="Xin Y."/>
            <person name="Zou X."/>
            <person name="Han Y."/>
            <person name="Richards S."/>
            <person name="Worley K."/>
            <person name="Muzny D."/>
            <person name="Gibbs R."/>
        </authorList>
    </citation>
    <scope>NUCLEOTIDE SEQUENCE</scope>
    <source>
        <strain evidence="1">Sampled in the wild</strain>
    </source>
</reference>
<keyword evidence="2" id="KW-1185">Reference proteome</keyword>
<protein>
    <submittedName>
        <fullName evidence="1">Uncharacterized protein</fullName>
    </submittedName>
</protein>
<evidence type="ECO:0000313" key="2">
    <source>
        <dbReference type="Proteomes" id="UP000792457"/>
    </source>
</evidence>
<gene>
    <name evidence="1" type="ORF">J437_LFUL014802</name>
</gene>